<dbReference type="SMART" id="SM00490">
    <property type="entry name" value="HELICc"/>
    <property type="match status" value="1"/>
</dbReference>
<evidence type="ECO:0000256" key="8">
    <source>
        <dbReference type="SAM" id="Phobius"/>
    </source>
</evidence>
<keyword evidence="5" id="KW-0067">ATP-binding</keyword>
<evidence type="ECO:0000256" key="6">
    <source>
        <dbReference type="PROSITE-ProRule" id="PRU00175"/>
    </source>
</evidence>
<dbReference type="CDD" id="cd18008">
    <property type="entry name" value="DEXDc_SHPRH-like"/>
    <property type="match status" value="1"/>
</dbReference>
<keyword evidence="4" id="KW-0347">Helicase</keyword>
<proteinExistence type="inferred from homology"/>
<dbReference type="InterPro" id="IPR001841">
    <property type="entry name" value="Znf_RING"/>
</dbReference>
<evidence type="ECO:0000256" key="2">
    <source>
        <dbReference type="ARBA" id="ARBA00022741"/>
    </source>
</evidence>
<evidence type="ECO:0008006" key="14">
    <source>
        <dbReference type="Google" id="ProtNLM"/>
    </source>
</evidence>
<keyword evidence="6" id="KW-0862">Zinc</keyword>
<dbReference type="Pfam" id="PF00271">
    <property type="entry name" value="Helicase_C"/>
    <property type="match status" value="1"/>
</dbReference>
<dbReference type="PROSITE" id="PS51192">
    <property type="entry name" value="HELICASE_ATP_BIND_1"/>
    <property type="match status" value="1"/>
</dbReference>
<dbReference type="GO" id="GO:0000724">
    <property type="term" value="P:double-strand break repair via homologous recombination"/>
    <property type="evidence" value="ECO:0007669"/>
    <property type="project" value="TreeGrafter"/>
</dbReference>
<dbReference type="GO" id="GO:0005737">
    <property type="term" value="C:cytoplasm"/>
    <property type="evidence" value="ECO:0007669"/>
    <property type="project" value="TreeGrafter"/>
</dbReference>
<feature type="compositionally biased region" description="Acidic residues" evidence="7">
    <location>
        <begin position="524"/>
        <end position="551"/>
    </location>
</feature>
<dbReference type="InterPro" id="IPR013083">
    <property type="entry name" value="Znf_RING/FYVE/PHD"/>
</dbReference>
<dbReference type="PANTHER" id="PTHR45626">
    <property type="entry name" value="TRANSCRIPTION TERMINATION FACTOR 2-RELATED"/>
    <property type="match status" value="1"/>
</dbReference>
<evidence type="ECO:0000259" key="9">
    <source>
        <dbReference type="PROSITE" id="PS50089"/>
    </source>
</evidence>
<evidence type="ECO:0000256" key="4">
    <source>
        <dbReference type="ARBA" id="ARBA00022806"/>
    </source>
</evidence>
<comment type="similarity">
    <text evidence="1">Belongs to the SNF2/RAD54 helicase family.</text>
</comment>
<dbReference type="CDD" id="cd18793">
    <property type="entry name" value="SF2_C_SNF"/>
    <property type="match status" value="1"/>
</dbReference>
<dbReference type="InterPro" id="IPR001650">
    <property type="entry name" value="Helicase_C-like"/>
</dbReference>
<feature type="compositionally biased region" description="Acidic residues" evidence="7">
    <location>
        <begin position="559"/>
        <end position="568"/>
    </location>
</feature>
<dbReference type="FunFam" id="3.40.50.300:FF:002380">
    <property type="entry name" value="SWI/SNF family DNA-dependent ATPase, putative"/>
    <property type="match status" value="1"/>
</dbReference>
<dbReference type="InterPro" id="IPR049730">
    <property type="entry name" value="SNF2/RAD54-like_C"/>
</dbReference>
<feature type="region of interest" description="Disordered" evidence="7">
    <location>
        <begin position="1"/>
        <end position="25"/>
    </location>
</feature>
<dbReference type="AlphaFoldDB" id="A0A8E2EIX2"/>
<dbReference type="SMART" id="SM00487">
    <property type="entry name" value="DEXDc"/>
    <property type="match status" value="1"/>
</dbReference>
<dbReference type="GO" id="GO:0005634">
    <property type="term" value="C:nucleus"/>
    <property type="evidence" value="ECO:0007669"/>
    <property type="project" value="TreeGrafter"/>
</dbReference>
<dbReference type="InterPro" id="IPR050628">
    <property type="entry name" value="SNF2_RAD54_helicase_TF"/>
</dbReference>
<dbReference type="PANTHER" id="PTHR45626:SF16">
    <property type="entry name" value="ATP-DEPENDENT HELICASE ULS1"/>
    <property type="match status" value="1"/>
</dbReference>
<dbReference type="Proteomes" id="UP000250266">
    <property type="component" value="Unassembled WGS sequence"/>
</dbReference>
<dbReference type="PROSITE" id="PS51194">
    <property type="entry name" value="HELICASE_CTER"/>
    <property type="match status" value="1"/>
</dbReference>
<dbReference type="Gene3D" id="3.40.50.10810">
    <property type="entry name" value="Tandem AAA-ATPase domain"/>
    <property type="match status" value="1"/>
</dbReference>
<dbReference type="InterPro" id="IPR014001">
    <property type="entry name" value="Helicase_ATP-bd"/>
</dbReference>
<feature type="region of interest" description="Disordered" evidence="7">
    <location>
        <begin position="517"/>
        <end position="598"/>
    </location>
</feature>
<keyword evidence="6" id="KW-0863">Zinc-finger</keyword>
<dbReference type="GO" id="GO:0008270">
    <property type="term" value="F:zinc ion binding"/>
    <property type="evidence" value="ECO:0007669"/>
    <property type="project" value="UniProtKB-KW"/>
</dbReference>
<dbReference type="SUPFAM" id="SSF57850">
    <property type="entry name" value="RING/U-box"/>
    <property type="match status" value="1"/>
</dbReference>
<protein>
    <recommendedName>
        <fullName evidence="14">SWI/SNF family DNA-dependent ATPase Ris1</fullName>
    </recommendedName>
</protein>
<dbReference type="GO" id="GO:0004386">
    <property type="term" value="F:helicase activity"/>
    <property type="evidence" value="ECO:0007669"/>
    <property type="project" value="UniProtKB-KW"/>
</dbReference>
<dbReference type="EMBL" id="KV744829">
    <property type="protein sequence ID" value="OCK84832.1"/>
    <property type="molecule type" value="Genomic_DNA"/>
</dbReference>
<keyword evidence="8" id="KW-0812">Transmembrane</keyword>
<evidence type="ECO:0000313" key="12">
    <source>
        <dbReference type="EMBL" id="OCK84832.1"/>
    </source>
</evidence>
<dbReference type="SMART" id="SM00184">
    <property type="entry name" value="RING"/>
    <property type="match status" value="1"/>
</dbReference>
<dbReference type="OrthoDB" id="423559at2759"/>
<keyword evidence="2" id="KW-0547">Nucleotide-binding</keyword>
<keyword evidence="13" id="KW-1185">Reference proteome</keyword>
<dbReference type="InterPro" id="IPR027417">
    <property type="entry name" value="P-loop_NTPase"/>
</dbReference>
<dbReference type="Pfam" id="PF00176">
    <property type="entry name" value="SNF2-rel_dom"/>
    <property type="match status" value="1"/>
</dbReference>
<evidence type="ECO:0000259" key="11">
    <source>
        <dbReference type="PROSITE" id="PS51194"/>
    </source>
</evidence>
<evidence type="ECO:0000256" key="5">
    <source>
        <dbReference type="ARBA" id="ARBA00022840"/>
    </source>
</evidence>
<dbReference type="CDD" id="cd16449">
    <property type="entry name" value="RING-HC"/>
    <property type="match status" value="1"/>
</dbReference>
<feature type="transmembrane region" description="Helical" evidence="8">
    <location>
        <begin position="796"/>
        <end position="816"/>
    </location>
</feature>
<sequence length="818" mass="93046">MTSFIRPPVAESTLESSHSLPPFNYPESNLASSAGLYVDKVQALPNLAPKTEAPEVLQKLLENIRPDEDIPPEQREETPKAMSTALMEHQKLGLAWLKKMEEGFNQGGILADDMGLGKTVQALALILSRPSEDALIKTTLIVAPVALMRQWENEIENKVRARFSLKVHIYHGSGKKHDFSRLQKYDVVLTTFGTLGSELKKKREWGLAKRNNPNWVPGNKKDKLSLVGDECKWYRVIIDEAQCIKNKNTLNAQAACELQATYRFCMTGTPMMNSIDELYSLINFLRIKPYNDQQQFNYNFSRPIKSQSRHHNEAAMRKLQVLLKAILLRRTKSSLIDGAPIITIPPKHIKKQHVVFSDDEESLYRALETKSQITFNRYLKANTVGRNYGNVLVLLLRLRQACCHPHLIKDLSVDSVIQDIPEDALMTMASQIDERAVARLKEQEGFECPICYDGVENPTIFIPCGHNTCAECFEKIVDPARGIRDGNEQSKAACPECRNEVNPKKVTDYKHFVKYHMPEKIPEDEREELEDVSDDESDSDDYDSEEEDEDTTLGGFIVQDEDPTESDTVEQTLRPSKKNVTKSKPIGKGKGKAPAKPKKTLAQLKKESLRNQAAKRHYLRRLRRNYESSAKIEKTMQLLSEIEQNDSTEKTIIFSQFTSLLDLLEVPLNDQNYKYQRYDGSMRANDRADAVNNFMEAADCKVMLISLKAGNAGLNLNKASQVIILDPFWNPFIEDQAIDRAHRMMQQRDVHVHRILVENTVEDRIIALQEKKRELITTALDENVGKSIARLGVRELAYLFVSILITALNSFVDFIIGR</sequence>
<dbReference type="GO" id="GO:0008094">
    <property type="term" value="F:ATP-dependent activity, acting on DNA"/>
    <property type="evidence" value="ECO:0007669"/>
    <property type="project" value="TreeGrafter"/>
</dbReference>
<feature type="domain" description="Helicase C-terminal" evidence="11">
    <location>
        <begin position="634"/>
        <end position="792"/>
    </location>
</feature>
<dbReference type="InterPro" id="IPR038718">
    <property type="entry name" value="SNF2-like_sf"/>
</dbReference>
<keyword evidence="6" id="KW-0479">Metal-binding</keyword>
<dbReference type="PROSITE" id="PS50089">
    <property type="entry name" value="ZF_RING_2"/>
    <property type="match status" value="1"/>
</dbReference>
<keyword evidence="8" id="KW-0472">Membrane</keyword>
<feature type="domain" description="Helicase ATP-binding" evidence="10">
    <location>
        <begin position="99"/>
        <end position="288"/>
    </location>
</feature>
<dbReference type="SUPFAM" id="SSF52540">
    <property type="entry name" value="P-loop containing nucleoside triphosphate hydrolases"/>
    <property type="match status" value="2"/>
</dbReference>
<gene>
    <name evidence="12" type="ORF">K432DRAFT_288065</name>
</gene>
<dbReference type="Pfam" id="PF13920">
    <property type="entry name" value="zf-C3HC4_3"/>
    <property type="match status" value="1"/>
</dbReference>
<organism evidence="12 13">
    <name type="scientific">Lepidopterella palustris CBS 459.81</name>
    <dbReference type="NCBI Taxonomy" id="1314670"/>
    <lineage>
        <taxon>Eukaryota</taxon>
        <taxon>Fungi</taxon>
        <taxon>Dikarya</taxon>
        <taxon>Ascomycota</taxon>
        <taxon>Pezizomycotina</taxon>
        <taxon>Dothideomycetes</taxon>
        <taxon>Pleosporomycetidae</taxon>
        <taxon>Mytilinidiales</taxon>
        <taxon>Argynnaceae</taxon>
        <taxon>Lepidopterella</taxon>
    </lineage>
</organism>
<keyword evidence="8" id="KW-1133">Transmembrane helix</keyword>
<dbReference type="GO" id="GO:0005524">
    <property type="term" value="F:ATP binding"/>
    <property type="evidence" value="ECO:0007669"/>
    <property type="project" value="UniProtKB-KW"/>
</dbReference>
<feature type="compositionally biased region" description="Basic residues" evidence="7">
    <location>
        <begin position="575"/>
        <end position="598"/>
    </location>
</feature>
<evidence type="ECO:0000259" key="10">
    <source>
        <dbReference type="PROSITE" id="PS51192"/>
    </source>
</evidence>
<evidence type="ECO:0000256" key="7">
    <source>
        <dbReference type="SAM" id="MobiDB-lite"/>
    </source>
</evidence>
<name>A0A8E2EIX2_9PEZI</name>
<reference evidence="12 13" key="1">
    <citation type="journal article" date="2016" name="Nat. Commun.">
        <title>Ectomycorrhizal ecology is imprinted in the genome of the dominant symbiotic fungus Cenococcum geophilum.</title>
        <authorList>
            <consortium name="DOE Joint Genome Institute"/>
            <person name="Peter M."/>
            <person name="Kohler A."/>
            <person name="Ohm R.A."/>
            <person name="Kuo A."/>
            <person name="Krutzmann J."/>
            <person name="Morin E."/>
            <person name="Arend M."/>
            <person name="Barry K.W."/>
            <person name="Binder M."/>
            <person name="Choi C."/>
            <person name="Clum A."/>
            <person name="Copeland A."/>
            <person name="Grisel N."/>
            <person name="Haridas S."/>
            <person name="Kipfer T."/>
            <person name="LaButti K."/>
            <person name="Lindquist E."/>
            <person name="Lipzen A."/>
            <person name="Maire R."/>
            <person name="Meier B."/>
            <person name="Mihaltcheva S."/>
            <person name="Molinier V."/>
            <person name="Murat C."/>
            <person name="Poggeler S."/>
            <person name="Quandt C.A."/>
            <person name="Sperisen C."/>
            <person name="Tritt A."/>
            <person name="Tisserant E."/>
            <person name="Crous P.W."/>
            <person name="Henrissat B."/>
            <person name="Nehls U."/>
            <person name="Egli S."/>
            <person name="Spatafora J.W."/>
            <person name="Grigoriev I.V."/>
            <person name="Martin F.M."/>
        </authorList>
    </citation>
    <scope>NUCLEOTIDE SEQUENCE [LARGE SCALE GENOMIC DNA]</scope>
    <source>
        <strain evidence="12 13">CBS 459.81</strain>
    </source>
</reference>
<dbReference type="Gene3D" id="3.40.50.300">
    <property type="entry name" value="P-loop containing nucleotide triphosphate hydrolases"/>
    <property type="match status" value="1"/>
</dbReference>
<evidence type="ECO:0000256" key="3">
    <source>
        <dbReference type="ARBA" id="ARBA00022801"/>
    </source>
</evidence>
<evidence type="ECO:0000256" key="1">
    <source>
        <dbReference type="ARBA" id="ARBA00007025"/>
    </source>
</evidence>
<accession>A0A8E2EIX2</accession>
<dbReference type="InterPro" id="IPR000330">
    <property type="entry name" value="SNF2_N"/>
</dbReference>
<keyword evidence="3" id="KW-0378">Hydrolase</keyword>
<dbReference type="Gene3D" id="3.30.40.10">
    <property type="entry name" value="Zinc/RING finger domain, C3HC4 (zinc finger)"/>
    <property type="match status" value="1"/>
</dbReference>
<feature type="domain" description="RING-type" evidence="9">
    <location>
        <begin position="448"/>
        <end position="498"/>
    </location>
</feature>
<dbReference type="GO" id="GO:0016787">
    <property type="term" value="F:hydrolase activity"/>
    <property type="evidence" value="ECO:0007669"/>
    <property type="project" value="UniProtKB-KW"/>
</dbReference>
<evidence type="ECO:0000313" key="13">
    <source>
        <dbReference type="Proteomes" id="UP000250266"/>
    </source>
</evidence>